<dbReference type="RefSeq" id="WP_126687112.1">
    <property type="nucleotide sequence ID" value="NZ_RYYV01000037.1"/>
</dbReference>
<proteinExistence type="predicted"/>
<comment type="caution">
    <text evidence="2">The sequence shown here is derived from an EMBL/GenBank/DDBJ whole genome shotgun (WGS) entry which is preliminary data.</text>
</comment>
<accession>A0A432LZH1</accession>
<dbReference type="EMBL" id="RYYV01000037">
    <property type="protein sequence ID" value="RUL69169.1"/>
    <property type="molecule type" value="Genomic_DNA"/>
</dbReference>
<organism evidence="2 3">
    <name type="scientific">Dyella choica</name>
    <dbReference type="NCBI Taxonomy" id="1927959"/>
    <lineage>
        <taxon>Bacteria</taxon>
        <taxon>Pseudomonadati</taxon>
        <taxon>Pseudomonadota</taxon>
        <taxon>Gammaproteobacteria</taxon>
        <taxon>Lysobacterales</taxon>
        <taxon>Rhodanobacteraceae</taxon>
        <taxon>Dyella</taxon>
    </lineage>
</organism>
<name>A0A432LZH1_9GAMM</name>
<dbReference type="Proteomes" id="UP000274358">
    <property type="component" value="Unassembled WGS sequence"/>
</dbReference>
<keyword evidence="1" id="KW-0472">Membrane</keyword>
<feature type="transmembrane region" description="Helical" evidence="1">
    <location>
        <begin position="87"/>
        <end position="104"/>
    </location>
</feature>
<gene>
    <name evidence="2" type="ORF">EKH80_22835</name>
</gene>
<protein>
    <recommendedName>
        <fullName evidence="4">DUF304 domain-containing protein</fullName>
    </recommendedName>
</protein>
<evidence type="ECO:0008006" key="4">
    <source>
        <dbReference type="Google" id="ProtNLM"/>
    </source>
</evidence>
<keyword evidence="3" id="KW-1185">Reference proteome</keyword>
<evidence type="ECO:0000256" key="1">
    <source>
        <dbReference type="SAM" id="Phobius"/>
    </source>
</evidence>
<evidence type="ECO:0000313" key="2">
    <source>
        <dbReference type="EMBL" id="RUL69169.1"/>
    </source>
</evidence>
<evidence type="ECO:0000313" key="3">
    <source>
        <dbReference type="Proteomes" id="UP000274358"/>
    </source>
</evidence>
<keyword evidence="1" id="KW-1133">Transmembrane helix</keyword>
<reference evidence="2 3" key="1">
    <citation type="submission" date="2018-12" db="EMBL/GenBank/DDBJ databases">
        <title>Dyella dinghuensis sp. nov. DHOA06 and Dyella choica sp. nov. 4M-K27, isolated from forest soil.</title>
        <authorList>
            <person name="Qiu L.-H."/>
            <person name="Gao Z.-H."/>
        </authorList>
    </citation>
    <scope>NUCLEOTIDE SEQUENCE [LARGE SCALE GENOMIC DNA]</scope>
    <source>
        <strain evidence="2 3">4M-K27</strain>
    </source>
</reference>
<keyword evidence="1" id="KW-0812">Transmembrane</keyword>
<feature type="transmembrane region" description="Helical" evidence="1">
    <location>
        <begin position="116"/>
        <end position="136"/>
    </location>
</feature>
<dbReference type="AlphaFoldDB" id="A0A432LZH1"/>
<sequence length="220" mass="25065">MARPQETGFWLEQQRPCNRHSKRPCYRDVNAGSEAFLMKIIVLVPFLASLLARAIAAKYSRELEGGGKVEEAVHGDFRVFKYPKGPVSVIFYMGIVLPALFFFFPDSLVKDARLLFNLFALFVAVIFLGAWAYFYFYRITVGHGFVEHGAFKRSRLDLSLVTYIGYWWVNNGISLKLYAGKKRLAIFEGGISNFDAFAQCIRRQVVGDVKIETVGKAKFY</sequence>
<feature type="transmembrane region" description="Helical" evidence="1">
    <location>
        <begin position="36"/>
        <end position="56"/>
    </location>
</feature>